<feature type="domain" description="PAC" evidence="1">
    <location>
        <begin position="85"/>
        <end position="137"/>
    </location>
</feature>
<dbReference type="InterPro" id="IPR029787">
    <property type="entry name" value="Nucleotide_cyclase"/>
</dbReference>
<dbReference type="InterPro" id="IPR013656">
    <property type="entry name" value="PAS_4"/>
</dbReference>
<dbReference type="InterPro" id="IPR035965">
    <property type="entry name" value="PAS-like_dom_sf"/>
</dbReference>
<evidence type="ECO:0000259" key="3">
    <source>
        <dbReference type="PROSITE" id="PS50887"/>
    </source>
</evidence>
<dbReference type="InterPro" id="IPR029016">
    <property type="entry name" value="GAF-like_dom_sf"/>
</dbReference>
<dbReference type="InterPro" id="IPR000160">
    <property type="entry name" value="GGDEF_dom"/>
</dbReference>
<proteinExistence type="predicted"/>
<dbReference type="PROSITE" id="PS50887">
    <property type="entry name" value="GGDEF"/>
    <property type="match status" value="1"/>
</dbReference>
<organism evidence="4">
    <name type="scientific">mine drainage metagenome</name>
    <dbReference type="NCBI Taxonomy" id="410659"/>
    <lineage>
        <taxon>unclassified sequences</taxon>
        <taxon>metagenomes</taxon>
        <taxon>ecological metagenomes</taxon>
    </lineage>
</organism>
<dbReference type="FunFam" id="3.30.70.270:FF:000001">
    <property type="entry name" value="Diguanylate cyclase domain protein"/>
    <property type="match status" value="1"/>
</dbReference>
<evidence type="ECO:0000259" key="1">
    <source>
        <dbReference type="PROSITE" id="PS50113"/>
    </source>
</evidence>
<feature type="domain" description="EAL" evidence="2">
    <location>
        <begin position="493"/>
        <end position="746"/>
    </location>
</feature>
<dbReference type="SUPFAM" id="SSF55073">
    <property type="entry name" value="Nucleotide cyclase"/>
    <property type="match status" value="1"/>
</dbReference>
<dbReference type="Pfam" id="PF00990">
    <property type="entry name" value="GGDEF"/>
    <property type="match status" value="1"/>
</dbReference>
<dbReference type="InterPro" id="IPR052155">
    <property type="entry name" value="Biofilm_reg_signaling"/>
</dbReference>
<reference evidence="4" key="1">
    <citation type="submission" date="2016-10" db="EMBL/GenBank/DDBJ databases">
        <title>Sequence of Gallionella enrichment culture.</title>
        <authorList>
            <person name="Poehlein A."/>
            <person name="Muehling M."/>
            <person name="Daniel R."/>
        </authorList>
    </citation>
    <scope>NUCLEOTIDE SEQUENCE</scope>
</reference>
<dbReference type="SMART" id="SM00052">
    <property type="entry name" value="EAL"/>
    <property type="match status" value="1"/>
</dbReference>
<dbReference type="SMART" id="SM00065">
    <property type="entry name" value="GAF"/>
    <property type="match status" value="1"/>
</dbReference>
<dbReference type="Pfam" id="PF13185">
    <property type="entry name" value="GAF_2"/>
    <property type="match status" value="1"/>
</dbReference>
<name>A0A1J5S4C3_9ZZZZ</name>
<dbReference type="Gene3D" id="3.30.70.270">
    <property type="match status" value="1"/>
</dbReference>
<dbReference type="EMBL" id="MLJW01000067">
    <property type="protein sequence ID" value="OIR03297.1"/>
    <property type="molecule type" value="Genomic_DNA"/>
</dbReference>
<dbReference type="NCBIfam" id="TIGR00254">
    <property type="entry name" value="GGDEF"/>
    <property type="match status" value="1"/>
</dbReference>
<dbReference type="InterPro" id="IPR035919">
    <property type="entry name" value="EAL_sf"/>
</dbReference>
<dbReference type="CDD" id="cd00130">
    <property type="entry name" value="PAS"/>
    <property type="match status" value="1"/>
</dbReference>
<comment type="caution">
    <text evidence="4">The sequence shown here is derived from an EMBL/GenBank/DDBJ whole genome shotgun (WGS) entry which is preliminary data.</text>
</comment>
<sequence>MNKTHPTSSYKTLLQDIVEGIPIRVFWKDLDSRYLGCNTLFAKDAGLNHPDELIGKTDFDMGWKDQAELYRNDDKLVMESGNPWLGYEESQTTPDGKTIWLRTSKVPLRNASHKVIGILGSYEDITQYKLAALEQQRLTRALKLLSKCNMVLVHAENEEELLTRICQMAVEIGDYLMAWVGFAESDTTKSVRPVAQSGYEEVYLDSIDVKWADTELGRGPTGTAIRTRKTVINQEYQTNPKMAPWREAAIKRGYHSSIALPLVVSNRMLGAITIYSSEPNAFIPEEVALLEELAVDLAYGIETLRMRIEHEAARKEIEFLAHHDPLTGLPNRLLLRDRFDQAVAFSHRKHTEVAVLFLDLDNFKQVNDSLGHGVGDQLLLHVVERLRSCIRETDTISRQGGDEFVILLTNVHEPGTVEAITQNIIETFVEPFDINGHILNASFSIGISLFPSDSKEFDTLIKQADTALYQAKDAGRNTYCFFSEQMNVDALSHMQLQGQLHNAISNQEFRLYYQPLTDSVSGRIIGAEALIRWQHPEMGFVLPDQFIPLAERSGLIIPIGEWVLNEACRQTQDWQRTCSMPPMVIAVNLSALQFKRGNIVETVTNALEKSGLPAGQLELELTESILLHDMDVVIKTLHDLKEIGLKLSIDDFGTGYSSLSYLKRLAVNKLKIDKSFVRDMVEDPEDAAIVKAIIQLGHTLQLTIIAEGVETDAQLSLLKNLGCDQIQGYLISHPLPAEEFVTLCKR</sequence>
<dbReference type="InterPro" id="IPR001633">
    <property type="entry name" value="EAL_dom"/>
</dbReference>
<dbReference type="PIRSF" id="PIRSF005925">
    <property type="entry name" value="Dos"/>
    <property type="match status" value="1"/>
</dbReference>
<dbReference type="NCBIfam" id="TIGR00229">
    <property type="entry name" value="sensory_box"/>
    <property type="match status" value="1"/>
</dbReference>
<dbReference type="InterPro" id="IPR000014">
    <property type="entry name" value="PAS"/>
</dbReference>
<evidence type="ECO:0000259" key="2">
    <source>
        <dbReference type="PROSITE" id="PS50883"/>
    </source>
</evidence>
<dbReference type="SMART" id="SM00267">
    <property type="entry name" value="GGDEF"/>
    <property type="match status" value="1"/>
</dbReference>
<dbReference type="FunFam" id="3.20.20.450:FF:000001">
    <property type="entry name" value="Cyclic di-GMP phosphodiesterase yahA"/>
    <property type="match status" value="1"/>
</dbReference>
<dbReference type="PROSITE" id="PS50883">
    <property type="entry name" value="EAL"/>
    <property type="match status" value="1"/>
</dbReference>
<dbReference type="InterPro" id="IPR012226">
    <property type="entry name" value="Diguanyl_cyclase/Pdiesterase"/>
</dbReference>
<dbReference type="SUPFAM" id="SSF55781">
    <property type="entry name" value="GAF domain-like"/>
    <property type="match status" value="1"/>
</dbReference>
<dbReference type="InterPro" id="IPR003018">
    <property type="entry name" value="GAF"/>
</dbReference>
<evidence type="ECO:0000313" key="4">
    <source>
        <dbReference type="EMBL" id="OIR03297.1"/>
    </source>
</evidence>
<protein>
    <submittedName>
        <fullName evidence="4">Phytochrome-like protein cph2</fullName>
    </submittedName>
</protein>
<dbReference type="Pfam" id="PF00563">
    <property type="entry name" value="EAL"/>
    <property type="match status" value="1"/>
</dbReference>
<accession>A0A1J5S4C3</accession>
<dbReference type="PANTHER" id="PTHR44757:SF2">
    <property type="entry name" value="BIOFILM ARCHITECTURE MAINTENANCE PROTEIN MBAA"/>
    <property type="match status" value="1"/>
</dbReference>
<dbReference type="PANTHER" id="PTHR44757">
    <property type="entry name" value="DIGUANYLATE CYCLASE DGCP"/>
    <property type="match status" value="1"/>
</dbReference>
<gene>
    <name evidence="4" type="primary">cph2_22</name>
    <name evidence="4" type="ORF">GALL_145690</name>
</gene>
<dbReference type="InterPro" id="IPR000700">
    <property type="entry name" value="PAS-assoc_C"/>
</dbReference>
<dbReference type="CDD" id="cd01948">
    <property type="entry name" value="EAL"/>
    <property type="match status" value="1"/>
</dbReference>
<dbReference type="SUPFAM" id="SSF55785">
    <property type="entry name" value="PYP-like sensor domain (PAS domain)"/>
    <property type="match status" value="1"/>
</dbReference>
<dbReference type="SUPFAM" id="SSF141868">
    <property type="entry name" value="EAL domain-like"/>
    <property type="match status" value="1"/>
</dbReference>
<feature type="domain" description="GGDEF" evidence="3">
    <location>
        <begin position="351"/>
        <end position="484"/>
    </location>
</feature>
<dbReference type="Gene3D" id="3.30.450.40">
    <property type="match status" value="1"/>
</dbReference>
<dbReference type="Gene3D" id="3.20.20.450">
    <property type="entry name" value="EAL domain"/>
    <property type="match status" value="1"/>
</dbReference>
<dbReference type="Pfam" id="PF08448">
    <property type="entry name" value="PAS_4"/>
    <property type="match status" value="1"/>
</dbReference>
<dbReference type="Gene3D" id="3.30.450.20">
    <property type="entry name" value="PAS domain"/>
    <property type="match status" value="1"/>
</dbReference>
<dbReference type="CDD" id="cd01949">
    <property type="entry name" value="GGDEF"/>
    <property type="match status" value="1"/>
</dbReference>
<dbReference type="PROSITE" id="PS50113">
    <property type="entry name" value="PAC"/>
    <property type="match status" value="1"/>
</dbReference>
<dbReference type="AlphaFoldDB" id="A0A1J5S4C3"/>
<dbReference type="InterPro" id="IPR043128">
    <property type="entry name" value="Rev_trsase/Diguanyl_cyclase"/>
</dbReference>